<dbReference type="EMBL" id="SHKX01000017">
    <property type="protein sequence ID" value="RZU36751.1"/>
    <property type="molecule type" value="Genomic_DNA"/>
</dbReference>
<evidence type="ECO:0000313" key="3">
    <source>
        <dbReference type="Proteomes" id="UP000292423"/>
    </source>
</evidence>
<sequence>MDHEPQLDDTPYSVLLTKAFLIIIALMCVFYQAFALVLEIHYGVI</sequence>
<proteinExistence type="predicted"/>
<keyword evidence="1" id="KW-0812">Transmembrane</keyword>
<dbReference type="Proteomes" id="UP000292423">
    <property type="component" value="Unassembled WGS sequence"/>
</dbReference>
<protein>
    <submittedName>
        <fullName evidence="2">Uncharacterized protein</fullName>
    </submittedName>
</protein>
<feature type="transmembrane region" description="Helical" evidence="1">
    <location>
        <begin position="20"/>
        <end position="42"/>
    </location>
</feature>
<keyword evidence="1" id="KW-0472">Membrane</keyword>
<evidence type="ECO:0000313" key="2">
    <source>
        <dbReference type="EMBL" id="RZU36751.1"/>
    </source>
</evidence>
<gene>
    <name evidence="2" type="ORF">EV700_3217</name>
</gene>
<keyword evidence="1" id="KW-1133">Transmembrane helix</keyword>
<reference evidence="2 3" key="1">
    <citation type="submission" date="2019-02" db="EMBL/GenBank/DDBJ databases">
        <title>Genomic Encyclopedia of Type Strains, Phase IV (KMG-IV): sequencing the most valuable type-strain genomes for metagenomic binning, comparative biology and taxonomic classification.</title>
        <authorList>
            <person name="Goeker M."/>
        </authorList>
    </citation>
    <scope>NUCLEOTIDE SEQUENCE [LARGE SCALE GENOMIC DNA]</scope>
    <source>
        <strain evidence="2 3">DSM 105135</strain>
    </source>
</reference>
<organism evidence="2 3">
    <name type="scientific">Fluviicoccus keumensis</name>
    <dbReference type="NCBI Taxonomy" id="1435465"/>
    <lineage>
        <taxon>Bacteria</taxon>
        <taxon>Pseudomonadati</taxon>
        <taxon>Pseudomonadota</taxon>
        <taxon>Gammaproteobacteria</taxon>
        <taxon>Moraxellales</taxon>
        <taxon>Moraxellaceae</taxon>
        <taxon>Fluviicoccus</taxon>
    </lineage>
</organism>
<dbReference type="AlphaFoldDB" id="A0A4Q7YJF9"/>
<name>A0A4Q7YJF9_9GAMM</name>
<keyword evidence="3" id="KW-1185">Reference proteome</keyword>
<comment type="caution">
    <text evidence="2">The sequence shown here is derived from an EMBL/GenBank/DDBJ whole genome shotgun (WGS) entry which is preliminary data.</text>
</comment>
<dbReference type="RefSeq" id="WP_165391524.1">
    <property type="nucleotide sequence ID" value="NZ_SHKX01000017.1"/>
</dbReference>
<evidence type="ECO:0000256" key="1">
    <source>
        <dbReference type="SAM" id="Phobius"/>
    </source>
</evidence>
<accession>A0A4Q7YJF9</accession>